<dbReference type="PANTHER" id="PTHR11722">
    <property type="entry name" value="60S RIBOSOMAL PROTEIN L13"/>
    <property type="match status" value="1"/>
</dbReference>
<protein>
    <recommendedName>
        <fullName evidence="4">Large ribosomal subunit protein eL13</fullName>
    </recommendedName>
    <alternativeName>
        <fullName evidence="5">60S ribosomal protein L13</fullName>
    </alternativeName>
</protein>
<dbReference type="Pfam" id="PF01294">
    <property type="entry name" value="Ribosomal_L13e"/>
    <property type="match status" value="1"/>
</dbReference>
<sequence length="129" mass="14889">MKKVAAGINKNYAKTIGIAVDYRRVNHSLESLQLNVQRLKQYQSRLILFPKKLSKPAKGDSTAEEIKLATQYQGMIMPIKQSKRVEKARAITEEEKKLRAYETLRRAISEKRLKGFREKKAKEAAEELK</sequence>
<comment type="subunit">
    <text evidence="7">Component of the 60S large ribosomal subunit (LSU).</text>
</comment>
<dbReference type="GO" id="GO:0003723">
    <property type="term" value="F:RNA binding"/>
    <property type="evidence" value="ECO:0007669"/>
    <property type="project" value="TreeGrafter"/>
</dbReference>
<evidence type="ECO:0000256" key="4">
    <source>
        <dbReference type="ARBA" id="ARBA00035216"/>
    </source>
</evidence>
<name>A0A915KVC7_ROMCU</name>
<evidence type="ECO:0000256" key="5">
    <source>
        <dbReference type="ARBA" id="ARBA00035321"/>
    </source>
</evidence>
<organism evidence="8 9">
    <name type="scientific">Romanomermis culicivorax</name>
    <name type="common">Nematode worm</name>
    <dbReference type="NCBI Taxonomy" id="13658"/>
    <lineage>
        <taxon>Eukaryota</taxon>
        <taxon>Metazoa</taxon>
        <taxon>Ecdysozoa</taxon>
        <taxon>Nematoda</taxon>
        <taxon>Enoplea</taxon>
        <taxon>Dorylaimia</taxon>
        <taxon>Mermithida</taxon>
        <taxon>Mermithoidea</taxon>
        <taxon>Mermithidae</taxon>
        <taxon>Romanomermis</taxon>
    </lineage>
</organism>
<dbReference type="AlphaFoldDB" id="A0A915KVC7"/>
<dbReference type="WBParaSite" id="nRc.2.0.1.t41515-RA">
    <property type="protein sequence ID" value="nRc.2.0.1.t41515-RA"/>
    <property type="gene ID" value="nRc.2.0.1.g41515"/>
</dbReference>
<evidence type="ECO:0000256" key="1">
    <source>
        <dbReference type="ARBA" id="ARBA00005640"/>
    </source>
</evidence>
<evidence type="ECO:0000313" key="8">
    <source>
        <dbReference type="Proteomes" id="UP000887565"/>
    </source>
</evidence>
<evidence type="ECO:0000256" key="3">
    <source>
        <dbReference type="ARBA" id="ARBA00023274"/>
    </source>
</evidence>
<comment type="similarity">
    <text evidence="1">Belongs to the eukaryotic ribosomal protein eL13 family.</text>
</comment>
<dbReference type="InterPro" id="IPR001380">
    <property type="entry name" value="Ribosomal_eL13"/>
</dbReference>
<dbReference type="Proteomes" id="UP000887565">
    <property type="component" value="Unplaced"/>
</dbReference>
<accession>A0A915KVC7</accession>
<evidence type="ECO:0000256" key="6">
    <source>
        <dbReference type="ARBA" id="ARBA00058367"/>
    </source>
</evidence>
<dbReference type="GO" id="GO:0006412">
    <property type="term" value="P:translation"/>
    <property type="evidence" value="ECO:0007669"/>
    <property type="project" value="InterPro"/>
</dbReference>
<evidence type="ECO:0000256" key="2">
    <source>
        <dbReference type="ARBA" id="ARBA00022980"/>
    </source>
</evidence>
<dbReference type="GO" id="GO:0022625">
    <property type="term" value="C:cytosolic large ribosomal subunit"/>
    <property type="evidence" value="ECO:0007669"/>
    <property type="project" value="TreeGrafter"/>
</dbReference>
<keyword evidence="2" id="KW-0689">Ribosomal protein</keyword>
<dbReference type="PANTHER" id="PTHR11722:SF0">
    <property type="entry name" value="LARGE RIBOSOMAL SUBUNIT PROTEIN EL13"/>
    <property type="match status" value="1"/>
</dbReference>
<proteinExistence type="inferred from homology"/>
<dbReference type="GO" id="GO:0003735">
    <property type="term" value="F:structural constituent of ribosome"/>
    <property type="evidence" value="ECO:0007669"/>
    <property type="project" value="InterPro"/>
</dbReference>
<evidence type="ECO:0000256" key="7">
    <source>
        <dbReference type="ARBA" id="ARBA00065437"/>
    </source>
</evidence>
<dbReference type="OMA" id="CLERMNE"/>
<reference evidence="9" key="1">
    <citation type="submission" date="2022-11" db="UniProtKB">
        <authorList>
            <consortium name="WormBaseParasite"/>
        </authorList>
    </citation>
    <scope>IDENTIFICATION</scope>
</reference>
<evidence type="ECO:0000313" key="9">
    <source>
        <dbReference type="WBParaSite" id="nRc.2.0.1.t41515-RA"/>
    </source>
</evidence>
<keyword evidence="3" id="KW-0687">Ribonucleoprotein</keyword>
<dbReference type="FunFam" id="1.20.5.110:FF:000003">
    <property type="entry name" value="60S ribosomal protein L13"/>
    <property type="match status" value="1"/>
</dbReference>
<keyword evidence="8" id="KW-1185">Reference proteome</keyword>
<dbReference type="Gene3D" id="1.20.5.110">
    <property type="match status" value="1"/>
</dbReference>
<comment type="function">
    <text evidence="6">Component of the ribosome, a large ribonucleoprotein complex responsible for the synthesis of proteins in the cell. The small ribosomal subunit (SSU) binds messenger RNAs (mRNAs) and translates the encoded message by selecting cognate aminoacyl-transfer RNA (tRNA) molecules. The large subunit (LSU) contains the ribosomal catalytic site termed the peptidyl transferase center (PTC), which catalyzes the formation of peptide bonds, thereby polymerizing the amino acids delivered by tRNAs into a polypeptide chain. The nascent polypeptides leave the ribosome through a tunnel in the LSU and interact with protein factors that function in enzymatic processing, targeting, and the membrane insertion of nascent chains at the exit of the ribosomal tunnel. As part of the LSU, it is probably required for its formation and the maturation of rRNAs.</text>
</comment>